<dbReference type="Proteomes" id="UP000886829">
    <property type="component" value="Unassembled WGS sequence"/>
</dbReference>
<evidence type="ECO:0000313" key="4">
    <source>
        <dbReference type="Proteomes" id="UP000886829"/>
    </source>
</evidence>
<dbReference type="PANTHER" id="PTHR12598:SF0">
    <property type="entry name" value="COPPER HOMEOSTASIS PROTEIN CUTC HOMOLOG"/>
    <property type="match status" value="1"/>
</dbReference>
<dbReference type="EMBL" id="DXEV01000047">
    <property type="protein sequence ID" value="HIX56340.1"/>
    <property type="molecule type" value="Genomic_DNA"/>
</dbReference>
<proteinExistence type="inferred from homology"/>
<dbReference type="FunFam" id="3.20.20.380:FF:000001">
    <property type="entry name" value="Copper homeostasis protein CutC"/>
    <property type="match status" value="1"/>
</dbReference>
<dbReference type="SUPFAM" id="SSF110395">
    <property type="entry name" value="CutC-like"/>
    <property type="match status" value="1"/>
</dbReference>
<comment type="caution">
    <text evidence="3">The sequence shown here is derived from an EMBL/GenBank/DDBJ whole genome shotgun (WGS) entry which is preliminary data.</text>
</comment>
<comment type="caution">
    <text evidence="2">Once thought to be involved in copper homeostasis, experiments in E.coli have shown this is not the case.</text>
</comment>
<dbReference type="InterPro" id="IPR005627">
    <property type="entry name" value="CutC-like"/>
</dbReference>
<sequence>MAQFETEFCIGTLEGCRIAECLGATRVELCSALSVGGLTPSLGMIRQARQLCHNTKLHVLIRPRDGDFLYNKDELAVIVEDVKLAREAGANGVAVGCLNPDGTVDLDAMQQIIAVAGDMAITFHRAFDVCADQVQAFQELLKLGRISRILTSGGYPTAMEGVEQLKLLQQQAQGTSLAIMAASGVNEKNVVQIAEQSGVHQFHFSAKGYEPSAMSFIHSRVSFSPDGGFVYRNQVTDRAIATATQEAVKAYFVRD</sequence>
<comment type="similarity">
    <text evidence="1 2">Belongs to the CutC family.</text>
</comment>
<organism evidence="3 4">
    <name type="scientific">Candidatus Anaerobiospirillum pullistercoris</name>
    <dbReference type="NCBI Taxonomy" id="2838452"/>
    <lineage>
        <taxon>Bacteria</taxon>
        <taxon>Pseudomonadati</taxon>
        <taxon>Pseudomonadota</taxon>
        <taxon>Gammaproteobacteria</taxon>
        <taxon>Aeromonadales</taxon>
        <taxon>Succinivibrionaceae</taxon>
        <taxon>Anaerobiospirillum</taxon>
    </lineage>
</organism>
<keyword evidence="2" id="KW-0963">Cytoplasm</keyword>
<dbReference type="Pfam" id="PF03932">
    <property type="entry name" value="CutC"/>
    <property type="match status" value="1"/>
</dbReference>
<dbReference type="GO" id="GO:0005737">
    <property type="term" value="C:cytoplasm"/>
    <property type="evidence" value="ECO:0007669"/>
    <property type="project" value="UniProtKB-SubCell"/>
</dbReference>
<dbReference type="HAMAP" id="MF_00795">
    <property type="entry name" value="CutC"/>
    <property type="match status" value="1"/>
</dbReference>
<dbReference type="Gene3D" id="3.20.20.380">
    <property type="entry name" value="Copper homeostasis (CutC) domain"/>
    <property type="match status" value="1"/>
</dbReference>
<reference evidence="3" key="2">
    <citation type="submission" date="2021-04" db="EMBL/GenBank/DDBJ databases">
        <authorList>
            <person name="Gilroy R."/>
        </authorList>
    </citation>
    <scope>NUCLEOTIDE SEQUENCE</scope>
    <source>
        <strain evidence="3">USASDec5-558</strain>
    </source>
</reference>
<reference evidence="3" key="1">
    <citation type="journal article" date="2021" name="PeerJ">
        <title>Extensive microbial diversity within the chicken gut microbiome revealed by metagenomics and culture.</title>
        <authorList>
            <person name="Gilroy R."/>
            <person name="Ravi A."/>
            <person name="Getino M."/>
            <person name="Pursley I."/>
            <person name="Horton D.L."/>
            <person name="Alikhan N.F."/>
            <person name="Baker D."/>
            <person name="Gharbi K."/>
            <person name="Hall N."/>
            <person name="Watson M."/>
            <person name="Adriaenssens E.M."/>
            <person name="Foster-Nyarko E."/>
            <person name="Jarju S."/>
            <person name="Secka A."/>
            <person name="Antonio M."/>
            <person name="Oren A."/>
            <person name="Chaudhuri R.R."/>
            <person name="La Ragione R."/>
            <person name="Hildebrand F."/>
            <person name="Pallen M.J."/>
        </authorList>
    </citation>
    <scope>NUCLEOTIDE SEQUENCE</scope>
    <source>
        <strain evidence="3">USASDec5-558</strain>
    </source>
</reference>
<accession>A0A9D1WC39</accession>
<dbReference type="GO" id="GO:0005507">
    <property type="term" value="F:copper ion binding"/>
    <property type="evidence" value="ECO:0007669"/>
    <property type="project" value="TreeGrafter"/>
</dbReference>
<evidence type="ECO:0000256" key="1">
    <source>
        <dbReference type="ARBA" id="ARBA00007768"/>
    </source>
</evidence>
<name>A0A9D1WC39_9GAMM</name>
<gene>
    <name evidence="2" type="primary">cutC</name>
    <name evidence="3" type="ORF">H9850_02590</name>
</gene>
<protein>
    <recommendedName>
        <fullName evidence="2">PF03932 family protein CutC</fullName>
    </recommendedName>
</protein>
<evidence type="ECO:0000313" key="3">
    <source>
        <dbReference type="EMBL" id="HIX56340.1"/>
    </source>
</evidence>
<dbReference type="AlphaFoldDB" id="A0A9D1WC39"/>
<comment type="subcellular location">
    <subcellularLocation>
        <location evidence="2">Cytoplasm</location>
    </subcellularLocation>
</comment>
<dbReference type="PANTHER" id="PTHR12598">
    <property type="entry name" value="COPPER HOMEOSTASIS PROTEIN CUTC"/>
    <property type="match status" value="1"/>
</dbReference>
<dbReference type="InterPro" id="IPR036822">
    <property type="entry name" value="CutC-like_dom_sf"/>
</dbReference>
<evidence type="ECO:0000256" key="2">
    <source>
        <dbReference type="HAMAP-Rule" id="MF_00795"/>
    </source>
</evidence>